<accession>A0ABR2ZXK1</accession>
<name>A0ABR2ZXK1_9AGAR</name>
<evidence type="ECO:0000256" key="2">
    <source>
        <dbReference type="SAM" id="Phobius"/>
    </source>
</evidence>
<keyword evidence="2" id="KW-0812">Transmembrane</keyword>
<evidence type="ECO:0000313" key="3">
    <source>
        <dbReference type="EMBL" id="KAL0065007.1"/>
    </source>
</evidence>
<keyword evidence="4" id="KW-1185">Reference proteome</keyword>
<evidence type="ECO:0000256" key="1">
    <source>
        <dbReference type="SAM" id="MobiDB-lite"/>
    </source>
</evidence>
<dbReference type="Proteomes" id="UP001437256">
    <property type="component" value="Unassembled WGS sequence"/>
</dbReference>
<dbReference type="EMBL" id="JBBXMP010000053">
    <property type="protein sequence ID" value="KAL0065007.1"/>
    <property type="molecule type" value="Genomic_DNA"/>
</dbReference>
<evidence type="ECO:0000313" key="4">
    <source>
        <dbReference type="Proteomes" id="UP001437256"/>
    </source>
</evidence>
<keyword evidence="2" id="KW-0472">Membrane</keyword>
<feature type="transmembrane region" description="Helical" evidence="2">
    <location>
        <begin position="96"/>
        <end position="115"/>
    </location>
</feature>
<organism evidence="3 4">
    <name type="scientific">Marasmius tenuissimus</name>
    <dbReference type="NCBI Taxonomy" id="585030"/>
    <lineage>
        <taxon>Eukaryota</taxon>
        <taxon>Fungi</taxon>
        <taxon>Dikarya</taxon>
        <taxon>Basidiomycota</taxon>
        <taxon>Agaricomycotina</taxon>
        <taxon>Agaricomycetes</taxon>
        <taxon>Agaricomycetidae</taxon>
        <taxon>Agaricales</taxon>
        <taxon>Marasmiineae</taxon>
        <taxon>Marasmiaceae</taxon>
        <taxon>Marasmius</taxon>
    </lineage>
</organism>
<comment type="caution">
    <text evidence="3">The sequence shown here is derived from an EMBL/GenBank/DDBJ whole genome shotgun (WGS) entry which is preliminary data.</text>
</comment>
<feature type="transmembrane region" description="Helical" evidence="2">
    <location>
        <begin position="127"/>
        <end position="145"/>
    </location>
</feature>
<keyword evidence="2" id="KW-1133">Transmembrane helix</keyword>
<feature type="transmembrane region" description="Helical" evidence="2">
    <location>
        <begin position="165"/>
        <end position="187"/>
    </location>
</feature>
<gene>
    <name evidence="3" type="ORF">AAF712_007999</name>
</gene>
<proteinExistence type="predicted"/>
<sequence>MTVRRLASIPPSSPTPALTPLTDMSTKTLKTRSEIKRAQKSKSASLGTFIKIKGYADILTGVIIAAKPALVYESAPAKWWHEVTGFHLSDATTAPGFNHAIACMVIAIGFGSIVAARSGPAAYPSVFASQLVWGALCLLTSASAFVDFQIDFEAWGIGPGGSGQINSATGMLTGMNHLVFCTAMWFLDNDGVLKKGL</sequence>
<reference evidence="3 4" key="1">
    <citation type="submission" date="2024-05" db="EMBL/GenBank/DDBJ databases">
        <title>A draft genome resource for the thread blight pathogen Marasmius tenuissimus strain MS-2.</title>
        <authorList>
            <person name="Yulfo-Soto G.E."/>
            <person name="Baruah I.K."/>
            <person name="Amoako-Attah I."/>
            <person name="Bukari Y."/>
            <person name="Meinhardt L.W."/>
            <person name="Bailey B.A."/>
            <person name="Cohen S.P."/>
        </authorList>
    </citation>
    <scope>NUCLEOTIDE SEQUENCE [LARGE SCALE GENOMIC DNA]</scope>
    <source>
        <strain evidence="3 4">MS-2</strain>
    </source>
</reference>
<feature type="region of interest" description="Disordered" evidence="1">
    <location>
        <begin position="1"/>
        <end position="22"/>
    </location>
</feature>
<protein>
    <submittedName>
        <fullName evidence="3">Uncharacterized protein</fullName>
    </submittedName>
</protein>